<evidence type="ECO:0008006" key="3">
    <source>
        <dbReference type="Google" id="ProtNLM"/>
    </source>
</evidence>
<dbReference type="Proteomes" id="UP000255102">
    <property type="component" value="Unassembled WGS sequence"/>
</dbReference>
<organism evidence="1 2">
    <name type="scientific">Moraxella ovis</name>
    <dbReference type="NCBI Taxonomy" id="29433"/>
    <lineage>
        <taxon>Bacteria</taxon>
        <taxon>Pseudomonadati</taxon>
        <taxon>Pseudomonadota</taxon>
        <taxon>Gammaproteobacteria</taxon>
        <taxon>Moraxellales</taxon>
        <taxon>Moraxellaceae</taxon>
        <taxon>Moraxella</taxon>
    </lineage>
</organism>
<evidence type="ECO:0000313" key="1">
    <source>
        <dbReference type="EMBL" id="STY87952.1"/>
    </source>
</evidence>
<evidence type="ECO:0000313" key="2">
    <source>
        <dbReference type="Proteomes" id="UP000255102"/>
    </source>
</evidence>
<reference evidence="1 2" key="1">
    <citation type="submission" date="2018-06" db="EMBL/GenBank/DDBJ databases">
        <authorList>
            <consortium name="Pathogen Informatics"/>
            <person name="Doyle S."/>
        </authorList>
    </citation>
    <scope>NUCLEOTIDE SEQUENCE [LARGE SCALE GENOMIC DNA]</scope>
    <source>
        <strain evidence="1 2">NCTC11227</strain>
    </source>
</reference>
<dbReference type="EMBL" id="UGPW01000001">
    <property type="protein sequence ID" value="STY87952.1"/>
    <property type="molecule type" value="Genomic_DNA"/>
</dbReference>
<accession>A0A378PMI7</accession>
<name>A0A378PMI7_9GAMM</name>
<gene>
    <name evidence="1" type="ORF">NCTC11227_01979</name>
</gene>
<protein>
    <recommendedName>
        <fullName evidence="3">Transposase</fullName>
    </recommendedName>
</protein>
<sequence>MKHLGLKTLIRSKRRFSNYQAKLGKSAGNAVIRDFKASTPN</sequence>
<dbReference type="AlphaFoldDB" id="A0A378PMI7"/>
<proteinExistence type="predicted"/>